<dbReference type="KEGG" id="pvv:PVVCY_0201600"/>
<protein>
    <submittedName>
        <fullName evidence="1">PIR protein CIR protein</fullName>
    </submittedName>
</protein>
<dbReference type="InterPro" id="IPR006477">
    <property type="entry name" value="Yir_bir_cir"/>
</dbReference>
<dbReference type="Pfam" id="PF06022">
    <property type="entry name" value="Cir_Bir_Yir"/>
    <property type="match status" value="1"/>
</dbReference>
<accession>A0A449BMU2</accession>
<dbReference type="EMBL" id="LR215058">
    <property type="protein sequence ID" value="VEV54719.1"/>
    <property type="molecule type" value="Genomic_DNA"/>
</dbReference>
<sequence>MEVKELCEKFIAADKIINGENNGNLTMWDMINDPEFKTYCDSSKCRTTKEKIGGLSAYLFMKERVLATREIGTSGLYDEYFLMWLSDKLYKIAHDEGKSQINDITLNSAYEQYLKKNIVNSNHLDLLDKLNGLEEVNLMHMKHFYKLLNDICKVIAYYNPNDKDNNKLISNSAECYNQYSSLYDSVPKCNSYLHLLDNLKKTYYNFIDSVINENNKKPDLAWDLKTLKTSDGKDNYFAKGFTTFDFNSSE</sequence>
<proteinExistence type="predicted"/>
<organism evidence="1 2">
    <name type="scientific">Plasmodium vinckei vinckei</name>
    <dbReference type="NCBI Taxonomy" id="54757"/>
    <lineage>
        <taxon>Eukaryota</taxon>
        <taxon>Sar</taxon>
        <taxon>Alveolata</taxon>
        <taxon>Apicomplexa</taxon>
        <taxon>Aconoidasida</taxon>
        <taxon>Haemosporida</taxon>
        <taxon>Plasmodiidae</taxon>
        <taxon>Plasmodium</taxon>
        <taxon>Plasmodium (Vinckeia)</taxon>
    </lineage>
</organism>
<dbReference type="Proteomes" id="UP000290582">
    <property type="component" value="Chromosome PVVCY_02"/>
</dbReference>
<evidence type="ECO:0000313" key="2">
    <source>
        <dbReference type="Proteomes" id="UP000290582"/>
    </source>
</evidence>
<reference evidence="1 2" key="1">
    <citation type="submission" date="2019-01" db="EMBL/GenBank/DDBJ databases">
        <authorList>
            <person name="Ramaprasad A."/>
        </authorList>
    </citation>
    <scope>NUCLEOTIDE SEQUENCE [LARGE SCALE GENOMIC DNA]</scope>
</reference>
<gene>
    <name evidence="1" type="ORF">PVVCY_0201600</name>
</gene>
<dbReference type="VEuPathDB" id="PlasmoDB:PVVCY_0201600"/>
<name>A0A449BMU2_PLAVN</name>
<evidence type="ECO:0000313" key="1">
    <source>
        <dbReference type="EMBL" id="VEV54719.1"/>
    </source>
</evidence>
<dbReference type="OrthoDB" id="373277at2759"/>
<dbReference type="AlphaFoldDB" id="A0A449BMU2"/>
<dbReference type="RefSeq" id="XP_037490077.1">
    <property type="nucleotide sequence ID" value="XM_037634614.1"/>
</dbReference>
<dbReference type="GeneID" id="19962620"/>